<organism evidence="7 8">
    <name type="scientific">Polaribacter pacificus</name>
    <dbReference type="NCBI Taxonomy" id="1775173"/>
    <lineage>
        <taxon>Bacteria</taxon>
        <taxon>Pseudomonadati</taxon>
        <taxon>Bacteroidota</taxon>
        <taxon>Flavobacteriia</taxon>
        <taxon>Flavobacteriales</taxon>
        <taxon>Flavobacteriaceae</taxon>
    </lineage>
</organism>
<keyword evidence="5 6" id="KW-0472">Membrane</keyword>
<name>A0A917I0I8_9FLAO</name>
<keyword evidence="8" id="KW-1185">Reference proteome</keyword>
<accession>A0A917I0I8</accession>
<evidence type="ECO:0000256" key="3">
    <source>
        <dbReference type="ARBA" id="ARBA00022692"/>
    </source>
</evidence>
<feature type="transmembrane region" description="Helical" evidence="6">
    <location>
        <begin position="234"/>
        <end position="252"/>
    </location>
</feature>
<dbReference type="Pfam" id="PF03741">
    <property type="entry name" value="TerC"/>
    <property type="match status" value="1"/>
</dbReference>
<dbReference type="RefSeq" id="WP_188598975.1">
    <property type="nucleotide sequence ID" value="NZ_BMJW01000002.1"/>
</dbReference>
<dbReference type="PANTHER" id="PTHR30238">
    <property type="entry name" value="MEMBRANE BOUND PREDICTED REDOX MODULATOR"/>
    <property type="match status" value="1"/>
</dbReference>
<comment type="subcellular location">
    <subcellularLocation>
        <location evidence="1">Membrane</location>
        <topology evidence="1">Multi-pass membrane protein</topology>
    </subcellularLocation>
</comment>
<evidence type="ECO:0000256" key="6">
    <source>
        <dbReference type="SAM" id="Phobius"/>
    </source>
</evidence>
<evidence type="ECO:0000313" key="8">
    <source>
        <dbReference type="Proteomes" id="UP000633278"/>
    </source>
</evidence>
<protein>
    <submittedName>
        <fullName evidence="7">Membrane protein</fullName>
    </submittedName>
</protein>
<evidence type="ECO:0000256" key="2">
    <source>
        <dbReference type="ARBA" id="ARBA00007511"/>
    </source>
</evidence>
<proteinExistence type="inferred from homology"/>
<dbReference type="Proteomes" id="UP000633278">
    <property type="component" value="Unassembled WGS sequence"/>
</dbReference>
<comment type="similarity">
    <text evidence="2">Belongs to the TerC family.</text>
</comment>
<evidence type="ECO:0000256" key="1">
    <source>
        <dbReference type="ARBA" id="ARBA00004141"/>
    </source>
</evidence>
<comment type="caution">
    <text evidence="7">The sequence shown here is derived from an EMBL/GenBank/DDBJ whole genome shotgun (WGS) entry which is preliminary data.</text>
</comment>
<dbReference type="AlphaFoldDB" id="A0A917I0I8"/>
<dbReference type="GO" id="GO:0016020">
    <property type="term" value="C:membrane"/>
    <property type="evidence" value="ECO:0007669"/>
    <property type="project" value="UniProtKB-SubCell"/>
</dbReference>
<sequence>MEIFAHFDTWVALLTLTFLEIILGIDNIIFISITTGKLPKEKQRKATNIGLLLAMLFRIMLLLGVSYIISMKNAIFTIDTSWLSTDVTGQSIILILGGIFLLYKSTSEIHHKVEGITEEESSAKRKVTTTLSKVIIQIVLIDIVFSFDSVLTAVGMTNGVPGALTIMILAVVISMLIMMIFANPVGTFVNNHPTIQMLALSFLILIGFMLITEGAHLANTVIFNQHIGAIPKGYLYFAIAFSLGVEALNMRIRKPKAKN</sequence>
<dbReference type="PANTHER" id="PTHR30238:SF4">
    <property type="entry name" value="SLL1022 PROTEIN"/>
    <property type="match status" value="1"/>
</dbReference>
<keyword evidence="3 6" id="KW-0812">Transmembrane</keyword>
<feature type="transmembrane region" description="Helical" evidence="6">
    <location>
        <begin position="134"/>
        <end position="156"/>
    </location>
</feature>
<feature type="transmembrane region" description="Helical" evidence="6">
    <location>
        <begin position="162"/>
        <end position="185"/>
    </location>
</feature>
<dbReference type="EMBL" id="BMJW01000002">
    <property type="protein sequence ID" value="GGG99837.1"/>
    <property type="molecule type" value="Genomic_DNA"/>
</dbReference>
<feature type="transmembrane region" description="Helical" evidence="6">
    <location>
        <begin position="81"/>
        <end position="103"/>
    </location>
</feature>
<keyword evidence="4 6" id="KW-1133">Transmembrane helix</keyword>
<evidence type="ECO:0000313" key="7">
    <source>
        <dbReference type="EMBL" id="GGG99837.1"/>
    </source>
</evidence>
<feature type="transmembrane region" description="Helical" evidence="6">
    <location>
        <begin position="12"/>
        <end position="34"/>
    </location>
</feature>
<reference evidence="7" key="2">
    <citation type="submission" date="2020-09" db="EMBL/GenBank/DDBJ databases">
        <authorList>
            <person name="Sun Q."/>
            <person name="Zhou Y."/>
        </authorList>
    </citation>
    <scope>NUCLEOTIDE SEQUENCE</scope>
    <source>
        <strain evidence="7">CGMCC 1.15763</strain>
    </source>
</reference>
<evidence type="ECO:0000256" key="5">
    <source>
        <dbReference type="ARBA" id="ARBA00023136"/>
    </source>
</evidence>
<reference evidence="7" key="1">
    <citation type="journal article" date="2014" name="Int. J. Syst. Evol. Microbiol.">
        <title>Complete genome sequence of Corynebacterium casei LMG S-19264T (=DSM 44701T), isolated from a smear-ripened cheese.</title>
        <authorList>
            <consortium name="US DOE Joint Genome Institute (JGI-PGF)"/>
            <person name="Walter F."/>
            <person name="Albersmeier A."/>
            <person name="Kalinowski J."/>
            <person name="Ruckert C."/>
        </authorList>
    </citation>
    <scope>NUCLEOTIDE SEQUENCE</scope>
    <source>
        <strain evidence="7">CGMCC 1.15763</strain>
    </source>
</reference>
<gene>
    <name evidence="7" type="ORF">GCM10011416_17840</name>
</gene>
<evidence type="ECO:0000256" key="4">
    <source>
        <dbReference type="ARBA" id="ARBA00022989"/>
    </source>
</evidence>
<feature type="transmembrane region" description="Helical" evidence="6">
    <location>
        <begin position="197"/>
        <end position="222"/>
    </location>
</feature>
<feature type="transmembrane region" description="Helical" evidence="6">
    <location>
        <begin position="46"/>
        <end position="69"/>
    </location>
</feature>
<dbReference type="InterPro" id="IPR005496">
    <property type="entry name" value="Integral_membrane_TerC"/>
</dbReference>